<protein>
    <submittedName>
        <fullName evidence="2">Uncharacterized protein</fullName>
    </submittedName>
</protein>
<organism evidence="2 3">
    <name type="scientific">Epilithonimonas arachidiradicis</name>
    <dbReference type="NCBI Taxonomy" id="1617282"/>
    <lineage>
        <taxon>Bacteria</taxon>
        <taxon>Pseudomonadati</taxon>
        <taxon>Bacteroidota</taxon>
        <taxon>Flavobacteriia</taxon>
        <taxon>Flavobacteriales</taxon>
        <taxon>Weeksellaceae</taxon>
        <taxon>Chryseobacterium group</taxon>
        <taxon>Epilithonimonas</taxon>
    </lineage>
</organism>
<gene>
    <name evidence="2" type="ORF">BXY58_0795</name>
    <name evidence="1" type="ORF">GCM10007332_07560</name>
</gene>
<evidence type="ECO:0000313" key="2">
    <source>
        <dbReference type="EMBL" id="RKE90201.1"/>
    </source>
</evidence>
<dbReference type="EMBL" id="BMCW01000001">
    <property type="protein sequence ID" value="GGG48509.1"/>
    <property type="molecule type" value="Genomic_DNA"/>
</dbReference>
<keyword evidence="4" id="KW-1185">Reference proteome</keyword>
<comment type="caution">
    <text evidence="2">The sequence shown here is derived from an EMBL/GenBank/DDBJ whole genome shotgun (WGS) entry which is preliminary data.</text>
</comment>
<accession>A0A420DE94</accession>
<proteinExistence type="predicted"/>
<reference evidence="2 3" key="2">
    <citation type="submission" date="2018-09" db="EMBL/GenBank/DDBJ databases">
        <title>Genomic Encyclopedia of Archaeal and Bacterial Type Strains, Phase II (KMG-II): from individual species to whole genera.</title>
        <authorList>
            <person name="Goeker M."/>
        </authorList>
    </citation>
    <scope>NUCLEOTIDE SEQUENCE [LARGE SCALE GENOMIC DNA]</scope>
    <source>
        <strain evidence="2 3">DSM 27620</strain>
    </source>
</reference>
<name>A0A420DE94_9FLAO</name>
<dbReference type="AlphaFoldDB" id="A0A420DE94"/>
<sequence>MFAKNLNNLLIMKRALALVALLLFTSIFSQEKKNYKEGILTTLTNETIAFKDLTWDKNGKAHYLNATNKQMEELYDNSIKNIEEVAASDPKFTLITGESTSLTNSTLIKENTTKSDYPEGIYATKEDFIKKTPSGNEELSKKGLIGFTKELVDDSVTECFFYDTKSDKKLKDVFAVVYHGSLYFNVAAILTHRNKTDRAQTADFPNSFVKALFGGDNYIYTEVPLANVWAKGWAYNVGAPGIVNSGKGIVWDYKNQEFNIFKNCEDYNDFIKDKYAAGVQKCPKQQPDNNEVRKAIDIIK</sequence>
<evidence type="ECO:0000313" key="4">
    <source>
        <dbReference type="Proteomes" id="UP000658202"/>
    </source>
</evidence>
<dbReference type="EMBL" id="RAQH01000001">
    <property type="protein sequence ID" value="RKE90201.1"/>
    <property type="molecule type" value="Genomic_DNA"/>
</dbReference>
<reference evidence="1" key="1">
    <citation type="journal article" date="2014" name="Int. J. Syst. Evol. Microbiol.">
        <title>Complete genome of a new Firmicutes species belonging to the dominant human colonic microbiota ('Ruminococcus bicirculans') reveals two chromosomes and a selective capacity to utilize plant glucans.</title>
        <authorList>
            <consortium name="NISC Comparative Sequencing Program"/>
            <person name="Wegmann U."/>
            <person name="Louis P."/>
            <person name="Goesmann A."/>
            <person name="Henrissat B."/>
            <person name="Duncan S.H."/>
            <person name="Flint H.J."/>
        </authorList>
    </citation>
    <scope>NUCLEOTIDE SEQUENCE</scope>
    <source>
        <strain evidence="1">CCM 8490</strain>
    </source>
</reference>
<dbReference type="Proteomes" id="UP000285906">
    <property type="component" value="Unassembled WGS sequence"/>
</dbReference>
<evidence type="ECO:0000313" key="1">
    <source>
        <dbReference type="EMBL" id="GGG48509.1"/>
    </source>
</evidence>
<dbReference type="Proteomes" id="UP000658202">
    <property type="component" value="Unassembled WGS sequence"/>
</dbReference>
<reference evidence="1" key="4">
    <citation type="submission" date="2024-05" db="EMBL/GenBank/DDBJ databases">
        <authorList>
            <person name="Sun Q."/>
            <person name="Sedlacek I."/>
        </authorList>
    </citation>
    <scope>NUCLEOTIDE SEQUENCE</scope>
    <source>
        <strain evidence="1">CCM 8490</strain>
    </source>
</reference>
<reference evidence="4" key="3">
    <citation type="journal article" date="2019" name="Int. J. Syst. Evol. Microbiol.">
        <title>The Global Catalogue of Microorganisms (GCM) 10K type strain sequencing project: providing services to taxonomists for standard genome sequencing and annotation.</title>
        <authorList>
            <consortium name="The Broad Institute Genomics Platform"/>
            <consortium name="The Broad Institute Genome Sequencing Center for Infectious Disease"/>
            <person name="Wu L."/>
            <person name="Ma J."/>
        </authorList>
    </citation>
    <scope>NUCLEOTIDE SEQUENCE [LARGE SCALE GENOMIC DNA]</scope>
    <source>
        <strain evidence="4">CCM 8490</strain>
    </source>
</reference>
<evidence type="ECO:0000313" key="3">
    <source>
        <dbReference type="Proteomes" id="UP000285906"/>
    </source>
</evidence>